<dbReference type="Gene3D" id="3.90.1170.50">
    <property type="entry name" value="Aldehyde oxidase/xanthine dehydrogenase, a/b hammerhead"/>
    <property type="match status" value="1"/>
</dbReference>
<dbReference type="InterPro" id="IPR037165">
    <property type="entry name" value="AldOxase/xan_DH_Mopterin-bd_sf"/>
</dbReference>
<dbReference type="InterPro" id="IPR046867">
    <property type="entry name" value="AldOxase/xan_DH_MoCoBD2"/>
</dbReference>
<dbReference type="PIRSF" id="PIRSF036389">
    <property type="entry name" value="IOR_B"/>
    <property type="match status" value="1"/>
</dbReference>
<dbReference type="InterPro" id="IPR012368">
    <property type="entry name" value="OxRdtase_Mopterin-bd_su_IorB"/>
</dbReference>
<dbReference type="Pfam" id="PF20256">
    <property type="entry name" value="MoCoBD_2"/>
    <property type="match status" value="1"/>
</dbReference>
<dbReference type="InterPro" id="IPR000674">
    <property type="entry name" value="Ald_Oxase/Xan_DH_a/b"/>
</dbReference>
<feature type="domain" description="Aldehyde oxidase/xanthine dehydrogenase a/b hammerhead" evidence="2">
    <location>
        <begin position="237"/>
        <end position="314"/>
    </location>
</feature>
<protein>
    <submittedName>
        <fullName evidence="3">Isoquinoline 1-oxidoreductase, beta subunit</fullName>
    </submittedName>
</protein>
<dbReference type="PANTHER" id="PTHR47495">
    <property type="entry name" value="ALDEHYDE DEHYDROGENASE"/>
    <property type="match status" value="1"/>
</dbReference>
<dbReference type="Pfam" id="PF02738">
    <property type="entry name" value="MoCoBD_1"/>
    <property type="match status" value="1"/>
</dbReference>
<keyword evidence="1" id="KW-1133">Transmembrane helix</keyword>
<dbReference type="Proteomes" id="UP000199286">
    <property type="component" value="Unassembled WGS sequence"/>
</dbReference>
<keyword evidence="4" id="KW-1185">Reference proteome</keyword>
<dbReference type="OrthoDB" id="9767994at2"/>
<dbReference type="PANTHER" id="PTHR47495:SF2">
    <property type="entry name" value="ALDEHYDE DEHYDROGENASE"/>
    <property type="match status" value="1"/>
</dbReference>
<dbReference type="GO" id="GO:0016491">
    <property type="term" value="F:oxidoreductase activity"/>
    <property type="evidence" value="ECO:0007669"/>
    <property type="project" value="InterPro"/>
</dbReference>
<evidence type="ECO:0000313" key="3">
    <source>
        <dbReference type="EMBL" id="SDY09442.1"/>
    </source>
</evidence>
<dbReference type="InterPro" id="IPR036856">
    <property type="entry name" value="Ald_Oxase/Xan_DH_a/b_sf"/>
</dbReference>
<sequence length="746" mass="80162">MASIGKIARRTFLFGSVAILGGAAFGAWYVAQPPANPLDPPEGETAMNPFVVIGDGGITLVAPRAEMGQGTRTTWAALLAEELDVDLAHVRVIHGPPAQAYYNTAMLAEALPGKGYDASEMRNNFAELVGRAGKLLDLQVTGGSTAMRDGFERLRVLGAATREALKEAAARRLDVDRVDLTTEAGAVIAPDGTRIAYADLAAEAAGIDPGEVVLREPAEWRLLGRTQPRLDVPAKSTGTAQFAIDVRLPDMRFAALRRAPHRGGMAAYDDRQAARMPGVERIVDVGDGIAVIATNTWLAQQAADAVRIDWAEIPPGPATTDEMFAAIEAGFDSDPNSTMRDDGDADSLPDGAVEITAEYRTPFLAHATMEPMTATAWITPDGLRLWCGNQAPIFTRDACANEAGIDPEQVEVNTTLMGGGFGRRGELDFSVYATRVAKAVPGTPVQLTWSREEDMTHDFYRPASIARMRGAVKDGRPVLIDAAVSGPSVSRQALDRWTGFAPGGADKGHVDALFNQPYAVPNYRVRGYLADLDVPIGFWRSVGASHNGFYHESFVDELAHAAGADPLQFRMDATYDEWEPAWRVLEAVRDLSGWDAGKPEGTGRGVAMVYSFGTPVAIVIEVQDQDAAIRLTRAWIAADPGVALDPGIIEAQLTGGMVYGLSAAIGEEITFDGRVAQQKNFPDYEPLRMTQMPKVETRILQVQDRIGGIGEVGTPPAAPALANAIFDLTGERARELPLRKRFDFVI</sequence>
<dbReference type="InterPro" id="IPR008274">
    <property type="entry name" value="AldOxase/xan_DH_MoCoBD1"/>
</dbReference>
<dbReference type="SUPFAM" id="SSF56003">
    <property type="entry name" value="Molybdenum cofactor-binding domain"/>
    <property type="match status" value="2"/>
</dbReference>
<dbReference type="InterPro" id="IPR052516">
    <property type="entry name" value="N-heterocyclic_Hydroxylase"/>
</dbReference>
<feature type="transmembrane region" description="Helical" evidence="1">
    <location>
        <begin position="12"/>
        <end position="31"/>
    </location>
</feature>
<proteinExistence type="predicted"/>
<dbReference type="Gene3D" id="3.30.365.10">
    <property type="entry name" value="Aldehyde oxidase/xanthine dehydrogenase, molybdopterin binding domain"/>
    <property type="match status" value="4"/>
</dbReference>
<accession>A0A1H3H1N4</accession>
<organism evidence="3 4">
    <name type="scientific">Citreimonas salinaria</name>
    <dbReference type="NCBI Taxonomy" id="321339"/>
    <lineage>
        <taxon>Bacteria</taxon>
        <taxon>Pseudomonadati</taxon>
        <taxon>Pseudomonadota</taxon>
        <taxon>Alphaproteobacteria</taxon>
        <taxon>Rhodobacterales</taxon>
        <taxon>Roseobacteraceae</taxon>
        <taxon>Citreimonas</taxon>
    </lineage>
</organism>
<name>A0A1H3H1N4_9RHOB</name>
<evidence type="ECO:0000259" key="2">
    <source>
        <dbReference type="SMART" id="SM01008"/>
    </source>
</evidence>
<evidence type="ECO:0000313" key="4">
    <source>
        <dbReference type="Proteomes" id="UP000199286"/>
    </source>
</evidence>
<keyword evidence="1" id="KW-0812">Transmembrane</keyword>
<reference evidence="3 4" key="1">
    <citation type="submission" date="2016-10" db="EMBL/GenBank/DDBJ databases">
        <authorList>
            <person name="de Groot N.N."/>
        </authorList>
    </citation>
    <scope>NUCLEOTIDE SEQUENCE [LARGE SCALE GENOMIC DNA]</scope>
    <source>
        <strain evidence="3 4">DSM 26880</strain>
    </source>
</reference>
<dbReference type="RefSeq" id="WP_089880241.1">
    <property type="nucleotide sequence ID" value="NZ_FNPF01000003.1"/>
</dbReference>
<dbReference type="SMART" id="SM01008">
    <property type="entry name" value="Ald_Xan_dh_C"/>
    <property type="match status" value="1"/>
</dbReference>
<dbReference type="SUPFAM" id="SSF54665">
    <property type="entry name" value="CO dehydrogenase molybdoprotein N-domain-like"/>
    <property type="match status" value="1"/>
</dbReference>
<dbReference type="AlphaFoldDB" id="A0A1H3H1N4"/>
<keyword evidence="1" id="KW-0472">Membrane</keyword>
<dbReference type="InterPro" id="IPR006311">
    <property type="entry name" value="TAT_signal"/>
</dbReference>
<dbReference type="PROSITE" id="PS51318">
    <property type="entry name" value="TAT"/>
    <property type="match status" value="1"/>
</dbReference>
<evidence type="ECO:0000256" key="1">
    <source>
        <dbReference type="SAM" id="Phobius"/>
    </source>
</evidence>
<dbReference type="STRING" id="321339.SAMN05444340_103177"/>
<dbReference type="EMBL" id="FNPF01000003">
    <property type="protein sequence ID" value="SDY09442.1"/>
    <property type="molecule type" value="Genomic_DNA"/>
</dbReference>
<gene>
    <name evidence="3" type="ORF">SAMN05444340_103177</name>
</gene>